<feature type="chain" id="PRO_5007466970" evidence="1">
    <location>
        <begin position="24"/>
        <end position="193"/>
    </location>
</feature>
<accession>A0A135P2U4</accession>
<dbReference type="Proteomes" id="UP000070498">
    <property type="component" value="Unassembled WGS sequence"/>
</dbReference>
<feature type="signal peptide" evidence="1">
    <location>
        <begin position="1"/>
        <end position="23"/>
    </location>
</feature>
<dbReference type="EMBL" id="LNUW01000031">
    <property type="protein sequence ID" value="KXG85745.1"/>
    <property type="molecule type" value="Genomic_DNA"/>
</dbReference>
<keyword evidence="1" id="KW-0732">Signal</keyword>
<sequence length="193" mass="21464">MTIIKFLSLPFLLMVLLAMPVSAEQLPAPVNGVTFEEWASANGRIANKQDEAEVFAVLGLNKQSFEAVNVAFTEALKTSGSNGDIMRVFGEAFGDPNRGRFAKTEQVDIEGKLATLDDYARVQGHLQAATKLKIDPAAVLEEHNLTPYEYSQEAGRWVRAMAMEAKKDSTNTLKYNEAIRRYEQEYTAKLSKK</sequence>
<comment type="caution">
    <text evidence="2">The sequence shown here is derived from an EMBL/GenBank/DDBJ whole genome shotgun (WGS) entry which is preliminary data.</text>
</comment>
<organism evidence="2 3">
    <name type="scientific">Agrobacterium bohemicum</name>
    <dbReference type="NCBI Taxonomy" id="2052828"/>
    <lineage>
        <taxon>Bacteria</taxon>
        <taxon>Pseudomonadati</taxon>
        <taxon>Pseudomonadota</taxon>
        <taxon>Alphaproteobacteria</taxon>
        <taxon>Hyphomicrobiales</taxon>
        <taxon>Rhizobiaceae</taxon>
        <taxon>Rhizobium/Agrobacterium group</taxon>
        <taxon>Agrobacterium</taxon>
    </lineage>
</organism>
<reference evidence="2 3" key="1">
    <citation type="submission" date="2015-11" db="EMBL/GenBank/DDBJ databases">
        <title>Draft genome sequence of Agrobacterium sp. R89-1.</title>
        <authorList>
            <person name="Zahradnik J."/>
            <person name="Kyslikova E."/>
            <person name="Palyzova A."/>
            <person name="Kyslik P."/>
        </authorList>
    </citation>
    <scope>NUCLEOTIDE SEQUENCE [LARGE SCALE GENOMIC DNA]</scope>
    <source>
        <strain evidence="2 3">R89-1</strain>
    </source>
</reference>
<name>A0A135P2U4_9HYPH</name>
<dbReference type="STRING" id="2052828.ATO67_06815"/>
<evidence type="ECO:0000313" key="2">
    <source>
        <dbReference type="EMBL" id="KXG85745.1"/>
    </source>
</evidence>
<evidence type="ECO:0000313" key="3">
    <source>
        <dbReference type="Proteomes" id="UP000070498"/>
    </source>
</evidence>
<keyword evidence="3" id="KW-1185">Reference proteome</keyword>
<evidence type="ECO:0000256" key="1">
    <source>
        <dbReference type="SAM" id="SignalP"/>
    </source>
</evidence>
<dbReference type="RefSeq" id="WP_067645944.1">
    <property type="nucleotide sequence ID" value="NZ_KQ961025.1"/>
</dbReference>
<proteinExistence type="predicted"/>
<gene>
    <name evidence="2" type="ORF">ATO67_06815</name>
</gene>
<dbReference type="AlphaFoldDB" id="A0A135P2U4"/>
<protein>
    <submittedName>
        <fullName evidence="2">Uncharacterized protein</fullName>
    </submittedName>
</protein>